<dbReference type="SUPFAM" id="SSF56219">
    <property type="entry name" value="DNase I-like"/>
    <property type="match status" value="1"/>
</dbReference>
<evidence type="ECO:0000313" key="3">
    <source>
        <dbReference type="EMBL" id="KAF4696008.1"/>
    </source>
</evidence>
<dbReference type="PANTHER" id="PTHR11200">
    <property type="entry name" value="INOSITOL 5-PHOSPHATASE"/>
    <property type="match status" value="1"/>
</dbReference>
<dbReference type="InterPro" id="IPR000300">
    <property type="entry name" value="IPPc"/>
</dbReference>
<gene>
    <name evidence="3" type="primary">SYNJ2</name>
    <name evidence="3" type="ORF">FOZ60_002730</name>
</gene>
<dbReference type="PANTHER" id="PTHR11200:SF300">
    <property type="entry name" value="TYPE II INOSITOL 1,4,5-TRISPHOSPHATE 5-PHOSPHATASE"/>
    <property type="match status" value="1"/>
</dbReference>
<keyword evidence="3" id="KW-0269">Exonuclease</keyword>
<comment type="caution">
    <text evidence="3">The sequence shown here is derived from an EMBL/GenBank/DDBJ whole genome shotgun (WGS) entry which is preliminary data.</text>
</comment>
<dbReference type="GO" id="GO:0004527">
    <property type="term" value="F:exonuclease activity"/>
    <property type="evidence" value="ECO:0007669"/>
    <property type="project" value="UniProtKB-KW"/>
</dbReference>
<feature type="region of interest" description="Disordered" evidence="1">
    <location>
        <begin position="1"/>
        <end position="40"/>
    </location>
</feature>
<keyword evidence="3" id="KW-0540">Nuclease</keyword>
<dbReference type="Gene3D" id="3.60.10.10">
    <property type="entry name" value="Endonuclease/exonuclease/phosphatase"/>
    <property type="match status" value="1"/>
</dbReference>
<keyword evidence="3" id="KW-0378">Hydrolase</keyword>
<organism evidence="3 4">
    <name type="scientific">Perkinsus olseni</name>
    <name type="common">Perkinsus atlanticus</name>
    <dbReference type="NCBI Taxonomy" id="32597"/>
    <lineage>
        <taxon>Eukaryota</taxon>
        <taxon>Sar</taxon>
        <taxon>Alveolata</taxon>
        <taxon>Perkinsozoa</taxon>
        <taxon>Perkinsea</taxon>
        <taxon>Perkinsida</taxon>
        <taxon>Perkinsidae</taxon>
        <taxon>Perkinsus</taxon>
    </lineage>
</organism>
<dbReference type="Pfam" id="PF22669">
    <property type="entry name" value="Exo_endo_phos2"/>
    <property type="match status" value="2"/>
</dbReference>
<dbReference type="GO" id="GO:0004439">
    <property type="term" value="F:phosphatidylinositol-4,5-bisphosphate 5-phosphatase activity"/>
    <property type="evidence" value="ECO:0007669"/>
    <property type="project" value="TreeGrafter"/>
</dbReference>
<dbReference type="InterPro" id="IPR046985">
    <property type="entry name" value="IP5"/>
</dbReference>
<protein>
    <submittedName>
        <fullName evidence="3">Endonuclease Exonuclease phosphatase protein</fullName>
    </submittedName>
</protein>
<dbReference type="SMART" id="SM00128">
    <property type="entry name" value="IPPc"/>
    <property type="match status" value="1"/>
</dbReference>
<dbReference type="AlphaFoldDB" id="A0A7J6PIK5"/>
<accession>A0A7J6PIK5</accession>
<evidence type="ECO:0000259" key="2">
    <source>
        <dbReference type="SMART" id="SM00128"/>
    </source>
</evidence>
<evidence type="ECO:0000313" key="4">
    <source>
        <dbReference type="Proteomes" id="UP000541610"/>
    </source>
</evidence>
<dbReference type="GO" id="GO:0004519">
    <property type="term" value="F:endonuclease activity"/>
    <property type="evidence" value="ECO:0007669"/>
    <property type="project" value="UniProtKB-KW"/>
</dbReference>
<proteinExistence type="predicted"/>
<dbReference type="InterPro" id="IPR036691">
    <property type="entry name" value="Endo/exonu/phosph_ase_sf"/>
</dbReference>
<keyword evidence="3" id="KW-0255">Endonuclease</keyword>
<evidence type="ECO:0000256" key="1">
    <source>
        <dbReference type="SAM" id="MobiDB-lite"/>
    </source>
</evidence>
<name>A0A7J6PIK5_PEROL</name>
<dbReference type="Proteomes" id="UP000541610">
    <property type="component" value="Unassembled WGS sequence"/>
</dbReference>
<dbReference type="EMBL" id="JABANP010000015">
    <property type="protein sequence ID" value="KAF4696008.1"/>
    <property type="molecule type" value="Genomic_DNA"/>
</dbReference>
<sequence length="521" mass="57984">MHPCPDYVDGSSMEPLPPTSPATSSPTPTDTRMSSFSTTSPEGREVYLMPLAESEVQKNERLLSATIAEVKSSDTNTYSRSGLLLICSRARPEEAALLVYNFEEASVVGGPTASKCIPLAHNVSVTYDAAGLYIYWSTRTSREPEKEWLEIYLYSSSVDASPFKNALLRAQSIADSARVSYTGPRYSFRFDWLWRYGEPVCLSSGGDMLNDGDVRIDFNELGGITSRASEEMLARTATSRKPGRELKVWVLTWNVAAQKVPKKIPAALNPPDGTDIVFISLQETIELKPVNVLWKDNHNTYRWLSIWDSALPNYTLVGYVELVGILLACFVSKDVHRYIEYVDKDICKTGTFGYTGNKGAAGMRVDVGDTSLVAIAVHLSAGEGGAEMRRRQYYRILDNIRLNSMHCFESTVMFAFGDWNARSEVAFDETTDELVCGSRVPQCCTLWEPPLSFKPTYKTITGTEGQQYSAKRVPSWCDRILCRASFPQALIPEEYRSVPEVDTSDHSPVVGVYKLRVTGVL</sequence>
<dbReference type="GO" id="GO:0046856">
    <property type="term" value="P:phosphatidylinositol dephosphorylation"/>
    <property type="evidence" value="ECO:0007669"/>
    <property type="project" value="InterPro"/>
</dbReference>
<feature type="domain" description="Inositol polyphosphate-related phosphatase" evidence="2">
    <location>
        <begin position="244"/>
        <end position="521"/>
    </location>
</feature>
<dbReference type="OrthoDB" id="410499at2759"/>
<reference evidence="3 4" key="1">
    <citation type="submission" date="2020-04" db="EMBL/GenBank/DDBJ databases">
        <title>Perkinsus olseni comparative genomics.</title>
        <authorList>
            <person name="Bogema D.R."/>
        </authorList>
    </citation>
    <scope>NUCLEOTIDE SEQUENCE [LARGE SCALE GENOMIC DNA]</scope>
    <source>
        <strain evidence="3">00978-12</strain>
    </source>
</reference>
<feature type="compositionally biased region" description="Low complexity" evidence="1">
    <location>
        <begin position="21"/>
        <end position="31"/>
    </location>
</feature>